<accession>A0A432WQ11</accession>
<sequence length="157" mass="18161">MTAKNYWLMKSEPDECGIDDFAHTPTQPIHWDGVRNYQARNFMRDMRIGDRVFLYHSSCKFIGIAGIVEVVKEAYPDPKQFNPESAYFDPKSTLEKPRWDAVDLIFVEKFPKVISLDRLKSIKALNENPLVKKGNRLSVIPFTSVEWEAVHATRNLS</sequence>
<dbReference type="PANTHER" id="PTHR14087:SF7">
    <property type="entry name" value="THYMOCYTE NUCLEAR PROTEIN 1"/>
    <property type="match status" value="1"/>
</dbReference>
<dbReference type="AlphaFoldDB" id="A0A432WQ11"/>
<evidence type="ECO:0000259" key="1">
    <source>
        <dbReference type="Pfam" id="PF01878"/>
    </source>
</evidence>
<reference evidence="2 3" key="1">
    <citation type="journal article" date="2011" name="Front. Microbiol.">
        <title>Genomic signatures of strain selection and enhancement in Bacillus atrophaeus var. globigii, a historical biowarfare simulant.</title>
        <authorList>
            <person name="Gibbons H.S."/>
            <person name="Broomall S.M."/>
            <person name="McNew L.A."/>
            <person name="Daligault H."/>
            <person name="Chapman C."/>
            <person name="Bruce D."/>
            <person name="Karavis M."/>
            <person name="Krepps M."/>
            <person name="McGregor P.A."/>
            <person name="Hong C."/>
            <person name="Park K.H."/>
            <person name="Akmal A."/>
            <person name="Feldman A."/>
            <person name="Lin J.S."/>
            <person name="Chang W.E."/>
            <person name="Higgs B.W."/>
            <person name="Demirev P."/>
            <person name="Lindquist J."/>
            <person name="Liem A."/>
            <person name="Fochler E."/>
            <person name="Read T.D."/>
            <person name="Tapia R."/>
            <person name="Johnson S."/>
            <person name="Bishop-Lilly K.A."/>
            <person name="Detter C."/>
            <person name="Han C."/>
            <person name="Sozhamannan S."/>
            <person name="Rosenzweig C.N."/>
            <person name="Skowronski E.W."/>
        </authorList>
    </citation>
    <scope>NUCLEOTIDE SEQUENCE [LARGE SCALE GENOMIC DNA]</scope>
    <source>
        <strain evidence="2 3">GYP-17</strain>
    </source>
</reference>
<protein>
    <submittedName>
        <fullName evidence="2">EVE domain-containing protein</fullName>
    </submittedName>
</protein>
<dbReference type="RefSeq" id="WP_126776145.1">
    <property type="nucleotide sequence ID" value="NZ_PIPM01000002.1"/>
</dbReference>
<dbReference type="Proteomes" id="UP000288405">
    <property type="component" value="Unassembled WGS sequence"/>
</dbReference>
<gene>
    <name evidence="2" type="ORF">CWE11_03140</name>
</gene>
<dbReference type="OrthoDB" id="9791347at2"/>
<dbReference type="PANTHER" id="PTHR14087">
    <property type="entry name" value="THYMOCYTE NUCLEAR PROTEIN 1"/>
    <property type="match status" value="1"/>
</dbReference>
<dbReference type="EMBL" id="PIPM01000002">
    <property type="protein sequence ID" value="RUO35767.1"/>
    <property type="molecule type" value="Genomic_DNA"/>
</dbReference>
<dbReference type="InterPro" id="IPR052181">
    <property type="entry name" value="5hmC_binding"/>
</dbReference>
<dbReference type="CDD" id="cd21133">
    <property type="entry name" value="EVE"/>
    <property type="match status" value="1"/>
</dbReference>
<comment type="caution">
    <text evidence="2">The sequence shown here is derived from an EMBL/GenBank/DDBJ whole genome shotgun (WGS) entry which is preliminary data.</text>
</comment>
<dbReference type="InterPro" id="IPR002740">
    <property type="entry name" value="EVE_domain"/>
</dbReference>
<dbReference type="Gene3D" id="3.10.590.10">
    <property type="entry name" value="ph1033 like domains"/>
    <property type="match status" value="1"/>
</dbReference>
<evidence type="ECO:0000313" key="2">
    <source>
        <dbReference type="EMBL" id="RUO35767.1"/>
    </source>
</evidence>
<dbReference type="InterPro" id="IPR015947">
    <property type="entry name" value="PUA-like_sf"/>
</dbReference>
<dbReference type="SUPFAM" id="SSF88697">
    <property type="entry name" value="PUA domain-like"/>
    <property type="match status" value="1"/>
</dbReference>
<proteinExistence type="predicted"/>
<organism evidence="2 3">
    <name type="scientific">Aliidiomarina sanyensis</name>
    <dbReference type="NCBI Taxonomy" id="1249555"/>
    <lineage>
        <taxon>Bacteria</taxon>
        <taxon>Pseudomonadati</taxon>
        <taxon>Pseudomonadota</taxon>
        <taxon>Gammaproteobacteria</taxon>
        <taxon>Alteromonadales</taxon>
        <taxon>Idiomarinaceae</taxon>
        <taxon>Aliidiomarina</taxon>
    </lineage>
</organism>
<dbReference type="InterPro" id="IPR047197">
    <property type="entry name" value="THYN1-like_EVE"/>
</dbReference>
<name>A0A432WQ11_9GAMM</name>
<keyword evidence="3" id="KW-1185">Reference proteome</keyword>
<feature type="domain" description="EVE" evidence="1">
    <location>
        <begin position="5"/>
        <end position="151"/>
    </location>
</feature>
<dbReference type="Pfam" id="PF01878">
    <property type="entry name" value="EVE"/>
    <property type="match status" value="1"/>
</dbReference>
<evidence type="ECO:0000313" key="3">
    <source>
        <dbReference type="Proteomes" id="UP000288405"/>
    </source>
</evidence>